<dbReference type="EMBL" id="LJPX01000403">
    <property type="protein sequence ID" value="KPW70196.1"/>
    <property type="molecule type" value="Genomic_DNA"/>
</dbReference>
<protein>
    <recommendedName>
        <fullName evidence="4">SMODS and SLOG-associating 2TM effector domain-containing protein</fullName>
    </recommendedName>
</protein>
<organism evidence="2 3">
    <name type="scientific">Pseudomonas cannabina</name>
    <dbReference type="NCBI Taxonomy" id="86840"/>
    <lineage>
        <taxon>Bacteria</taxon>
        <taxon>Pseudomonadati</taxon>
        <taxon>Pseudomonadota</taxon>
        <taxon>Gammaproteobacteria</taxon>
        <taxon>Pseudomonadales</taxon>
        <taxon>Pseudomonadaceae</taxon>
        <taxon>Pseudomonas</taxon>
    </lineage>
</organism>
<feature type="region of interest" description="Disordered" evidence="1">
    <location>
        <begin position="160"/>
        <end position="184"/>
    </location>
</feature>
<gene>
    <name evidence="2" type="ORF">ALO81_03178</name>
</gene>
<evidence type="ECO:0000313" key="2">
    <source>
        <dbReference type="EMBL" id="KPW70196.1"/>
    </source>
</evidence>
<dbReference type="PATRIC" id="fig|86840.3.peg.4470"/>
<dbReference type="Proteomes" id="UP000050564">
    <property type="component" value="Unassembled WGS sequence"/>
</dbReference>
<proteinExistence type="predicted"/>
<accession>A0A0P9KXB4</accession>
<name>A0A0P9KXB4_PSECA</name>
<dbReference type="AlphaFoldDB" id="A0A0P9KXB4"/>
<evidence type="ECO:0000256" key="1">
    <source>
        <dbReference type="SAM" id="MobiDB-lite"/>
    </source>
</evidence>
<reference evidence="2 3" key="1">
    <citation type="submission" date="2015-09" db="EMBL/GenBank/DDBJ databases">
        <title>Genome announcement of multiple Pseudomonas syringae strains.</title>
        <authorList>
            <person name="Thakur S."/>
            <person name="Wang P.W."/>
            <person name="Gong Y."/>
            <person name="Weir B.S."/>
            <person name="Guttman D.S."/>
        </authorList>
    </citation>
    <scope>NUCLEOTIDE SEQUENCE [LARGE SCALE GENOMIC DNA]</scope>
    <source>
        <strain evidence="2 3">ICMP2823</strain>
    </source>
</reference>
<sequence>MCLKATFPQQELLRLPKLRRHRQVLRHLRRKSAEPMDRFDERSHFEAVGDIRYSVRYFHLQSRLFGKVDGLFKLIYVIAGSSSFAGFLTGSQQLAGVAGLVTAAVTALDIVWSPGSKRLICSELAKRYTELDRKSKKLTLEELDEDIWRLRETLIYSKTQLLPPDKSRPPERCRDEKSNKSAPP</sequence>
<evidence type="ECO:0000313" key="3">
    <source>
        <dbReference type="Proteomes" id="UP000050564"/>
    </source>
</evidence>
<comment type="caution">
    <text evidence="2">The sequence shown here is derived from an EMBL/GenBank/DDBJ whole genome shotgun (WGS) entry which is preliminary data.</text>
</comment>
<evidence type="ECO:0008006" key="4">
    <source>
        <dbReference type="Google" id="ProtNLM"/>
    </source>
</evidence>
<feature type="compositionally biased region" description="Basic and acidic residues" evidence="1">
    <location>
        <begin position="165"/>
        <end position="184"/>
    </location>
</feature>